<organism evidence="7 8">
    <name type="scientific">Novosphingobium pentaromativorans</name>
    <dbReference type="NCBI Taxonomy" id="205844"/>
    <lineage>
        <taxon>Bacteria</taxon>
        <taxon>Pseudomonadati</taxon>
        <taxon>Pseudomonadota</taxon>
        <taxon>Alphaproteobacteria</taxon>
        <taxon>Sphingomonadales</taxon>
        <taxon>Sphingomonadaceae</taxon>
        <taxon>Novosphingobium</taxon>
    </lineage>
</organism>
<evidence type="ECO:0000256" key="4">
    <source>
        <dbReference type="ARBA" id="ARBA00023136"/>
    </source>
</evidence>
<dbReference type="GO" id="GO:0016020">
    <property type="term" value="C:membrane"/>
    <property type="evidence" value="ECO:0007669"/>
    <property type="project" value="UniProtKB-SubCell"/>
</dbReference>
<dbReference type="InterPro" id="IPR050932">
    <property type="entry name" value="TM2D1-3-like"/>
</dbReference>
<keyword evidence="3 5" id="KW-1133">Transmembrane helix</keyword>
<evidence type="ECO:0000256" key="1">
    <source>
        <dbReference type="ARBA" id="ARBA00004141"/>
    </source>
</evidence>
<evidence type="ECO:0000256" key="3">
    <source>
        <dbReference type="ARBA" id="ARBA00022989"/>
    </source>
</evidence>
<dbReference type="Pfam" id="PF05154">
    <property type="entry name" value="TM2"/>
    <property type="match status" value="1"/>
</dbReference>
<feature type="transmembrane region" description="Helical" evidence="5">
    <location>
        <begin position="24"/>
        <end position="42"/>
    </location>
</feature>
<keyword evidence="2 5" id="KW-0812">Transmembrane</keyword>
<keyword evidence="4 5" id="KW-0472">Membrane</keyword>
<dbReference type="AlphaFoldDB" id="A0A2W5NIV8"/>
<accession>A0A2W5NIV8</accession>
<proteinExistence type="predicted"/>
<dbReference type="PANTHER" id="PTHR21016:SF25">
    <property type="entry name" value="TM2 DOMAIN-CONTAINING PROTEIN DDB_G0277895-RELATED"/>
    <property type="match status" value="1"/>
</dbReference>
<evidence type="ECO:0000313" key="8">
    <source>
        <dbReference type="Proteomes" id="UP000249082"/>
    </source>
</evidence>
<name>A0A2W5NIV8_9SPHN</name>
<feature type="transmembrane region" description="Helical" evidence="5">
    <location>
        <begin position="54"/>
        <end position="82"/>
    </location>
</feature>
<protein>
    <submittedName>
        <fullName evidence="7">TM2 domain-containing protein</fullName>
    </submittedName>
</protein>
<gene>
    <name evidence="7" type="ORF">DI555_18050</name>
</gene>
<dbReference type="InterPro" id="IPR007829">
    <property type="entry name" value="TM2"/>
</dbReference>
<evidence type="ECO:0000259" key="6">
    <source>
        <dbReference type="Pfam" id="PF05154"/>
    </source>
</evidence>
<evidence type="ECO:0000256" key="5">
    <source>
        <dbReference type="SAM" id="Phobius"/>
    </source>
</evidence>
<reference evidence="7 8" key="1">
    <citation type="submission" date="2017-08" db="EMBL/GenBank/DDBJ databases">
        <title>Infants hospitalized years apart are colonized by the same room-sourced microbial strains.</title>
        <authorList>
            <person name="Brooks B."/>
            <person name="Olm M.R."/>
            <person name="Firek B.A."/>
            <person name="Baker R."/>
            <person name="Thomas B.C."/>
            <person name="Morowitz M.J."/>
            <person name="Banfield J.F."/>
        </authorList>
    </citation>
    <scope>NUCLEOTIDE SEQUENCE [LARGE SCALE GENOMIC DNA]</scope>
    <source>
        <strain evidence="7">S2_005_002_R2_33</strain>
    </source>
</reference>
<dbReference type="PANTHER" id="PTHR21016">
    <property type="entry name" value="BETA-AMYLOID BINDING PROTEIN-RELATED"/>
    <property type="match status" value="1"/>
</dbReference>
<feature type="domain" description="TM2" evidence="6">
    <location>
        <begin position="20"/>
        <end position="66"/>
    </location>
</feature>
<evidence type="ECO:0000313" key="7">
    <source>
        <dbReference type="EMBL" id="PZQ52984.1"/>
    </source>
</evidence>
<comment type="subcellular location">
    <subcellularLocation>
        <location evidence="1">Membrane</location>
        <topology evidence="1">Multi-pass membrane protein</topology>
    </subcellularLocation>
</comment>
<sequence>MSETGSQNAAMAGLLYQANAKSTGVTYLLWFFLGALGAHRFYAGKTGSGIVQLAMFLVGWATIWLLGLGLLLLVPLGIWVLIDAFLIPGWLRAFNTNLVHRVLA</sequence>
<comment type="caution">
    <text evidence="7">The sequence shown here is derived from an EMBL/GenBank/DDBJ whole genome shotgun (WGS) entry which is preliminary data.</text>
</comment>
<dbReference type="Proteomes" id="UP000249082">
    <property type="component" value="Unassembled WGS sequence"/>
</dbReference>
<dbReference type="EMBL" id="QFPX01000019">
    <property type="protein sequence ID" value="PZQ52984.1"/>
    <property type="molecule type" value="Genomic_DNA"/>
</dbReference>
<evidence type="ECO:0000256" key="2">
    <source>
        <dbReference type="ARBA" id="ARBA00022692"/>
    </source>
</evidence>